<dbReference type="AlphaFoldDB" id="A0A9D4B7C8"/>
<dbReference type="EMBL" id="JAHDVG010000465">
    <property type="protein sequence ID" value="KAH1184003.1"/>
    <property type="molecule type" value="Genomic_DNA"/>
</dbReference>
<dbReference type="Proteomes" id="UP000827986">
    <property type="component" value="Unassembled WGS sequence"/>
</dbReference>
<reference evidence="2" key="1">
    <citation type="submission" date="2021-09" db="EMBL/GenBank/DDBJ databases">
        <title>The genome of Mauremys mutica provides insights into the evolution of semi-aquatic lifestyle.</title>
        <authorList>
            <person name="Gong S."/>
            <person name="Gao Y."/>
        </authorList>
    </citation>
    <scope>NUCLEOTIDE SEQUENCE</scope>
    <source>
        <strain evidence="2">MM-2020</strain>
        <tissue evidence="2">Muscle</tissue>
    </source>
</reference>
<name>A0A9D4B7C8_9SAUR</name>
<accession>A0A9D4B7C8</accession>
<proteinExistence type="predicted"/>
<gene>
    <name evidence="2" type="ORF">KIL84_014619</name>
</gene>
<keyword evidence="3" id="KW-1185">Reference proteome</keyword>
<evidence type="ECO:0000313" key="2">
    <source>
        <dbReference type="EMBL" id="KAH1184003.1"/>
    </source>
</evidence>
<organism evidence="2 3">
    <name type="scientific">Mauremys mutica</name>
    <name type="common">yellowpond turtle</name>
    <dbReference type="NCBI Taxonomy" id="74926"/>
    <lineage>
        <taxon>Eukaryota</taxon>
        <taxon>Metazoa</taxon>
        <taxon>Chordata</taxon>
        <taxon>Craniata</taxon>
        <taxon>Vertebrata</taxon>
        <taxon>Euteleostomi</taxon>
        <taxon>Archelosauria</taxon>
        <taxon>Testudinata</taxon>
        <taxon>Testudines</taxon>
        <taxon>Cryptodira</taxon>
        <taxon>Durocryptodira</taxon>
        <taxon>Testudinoidea</taxon>
        <taxon>Geoemydidae</taxon>
        <taxon>Geoemydinae</taxon>
        <taxon>Mauremys</taxon>
    </lineage>
</organism>
<feature type="region of interest" description="Disordered" evidence="1">
    <location>
        <begin position="1"/>
        <end position="66"/>
    </location>
</feature>
<comment type="caution">
    <text evidence="2">The sequence shown here is derived from an EMBL/GenBank/DDBJ whole genome shotgun (WGS) entry which is preliminary data.</text>
</comment>
<protein>
    <submittedName>
        <fullName evidence="2">Uncharacterized protein</fullName>
    </submittedName>
</protein>
<sequence length="133" mass="14473">MSDGGAQRPLPQDRAPSGCTETIPACRGCQSAEEAEQGPEAMDHSPGRLRSTWGRGLQGGQRKHHDTNATFIADLFRAPQPAACRRPRPLTAQEQHVRSSCLLTAQGKTQQLLGIRRWIKKDLNCEVSSSSAV</sequence>
<evidence type="ECO:0000313" key="3">
    <source>
        <dbReference type="Proteomes" id="UP000827986"/>
    </source>
</evidence>
<evidence type="ECO:0000256" key="1">
    <source>
        <dbReference type="SAM" id="MobiDB-lite"/>
    </source>
</evidence>